<accession>C4LDQ3</accession>
<evidence type="ECO:0000313" key="1">
    <source>
        <dbReference type="EMBL" id="ACQ94664.1"/>
    </source>
</evidence>
<sequence>MRKKTTVFIGLIIILVLFLEYILGSNWHFTTSERLIVYQRNDLPLDKSPIVAKMKKADSLVVEKCFFDKDDAYMLVKTNDGITGYAFETRQFYINDWMFPSFIFSKDKFIRNLTCWRLIGQFGLK</sequence>
<dbReference type="STRING" id="595494.Tola_3075"/>
<protein>
    <submittedName>
        <fullName evidence="1">Uncharacterized protein</fullName>
    </submittedName>
</protein>
<organism evidence="1 2">
    <name type="scientific">Tolumonas auensis (strain DSM 9187 / NBRC 110442 / TA 4)</name>
    <dbReference type="NCBI Taxonomy" id="595494"/>
    <lineage>
        <taxon>Bacteria</taxon>
        <taxon>Pseudomonadati</taxon>
        <taxon>Pseudomonadota</taxon>
        <taxon>Gammaproteobacteria</taxon>
        <taxon>Aeromonadales</taxon>
        <taxon>Aeromonadaceae</taxon>
        <taxon>Tolumonas</taxon>
    </lineage>
</organism>
<reference evidence="2" key="1">
    <citation type="submission" date="2009-05" db="EMBL/GenBank/DDBJ databases">
        <title>Complete sequence of Tolumonas auensis DSM 9187.</title>
        <authorList>
            <consortium name="US DOE Joint Genome Institute"/>
            <person name="Lucas S."/>
            <person name="Copeland A."/>
            <person name="Lapidus A."/>
            <person name="Glavina del Rio T."/>
            <person name="Tice H."/>
            <person name="Bruce D."/>
            <person name="Goodwin L."/>
            <person name="Pitluck S."/>
            <person name="Chertkov O."/>
            <person name="Brettin T."/>
            <person name="Detter J.C."/>
            <person name="Han C."/>
            <person name="Larimer F."/>
            <person name="Land M."/>
            <person name="Hauser L."/>
            <person name="Kyrpides N."/>
            <person name="Mikhailova N."/>
            <person name="Spring S."/>
            <person name="Beller H."/>
        </authorList>
    </citation>
    <scope>NUCLEOTIDE SEQUENCE [LARGE SCALE GENOMIC DNA]</scope>
    <source>
        <strain evidence="2">DSM 9187 / TA4</strain>
    </source>
</reference>
<dbReference type="KEGG" id="tau:Tola_3075"/>
<evidence type="ECO:0000313" key="2">
    <source>
        <dbReference type="Proteomes" id="UP000009073"/>
    </source>
</evidence>
<dbReference type="EMBL" id="CP001616">
    <property type="protein sequence ID" value="ACQ94664.1"/>
    <property type="molecule type" value="Genomic_DNA"/>
</dbReference>
<dbReference type="AlphaFoldDB" id="C4LDQ3"/>
<dbReference type="HOGENOM" id="CLU_1991664_0_0_6"/>
<reference evidence="1 2" key="2">
    <citation type="journal article" date="2011" name="Stand. Genomic Sci.">
        <title>Complete genome sequence of Tolumonas auensis type strain (TA 4).</title>
        <authorList>
            <person name="Chertkov O."/>
            <person name="Copeland A."/>
            <person name="Lucas S."/>
            <person name="Lapidus A."/>
            <person name="Berry K.W."/>
            <person name="Detter J.C."/>
            <person name="Del Rio T.G."/>
            <person name="Hammon N."/>
            <person name="Dalin E."/>
            <person name="Tice H."/>
            <person name="Pitluck S."/>
            <person name="Richardson P."/>
            <person name="Bruce D."/>
            <person name="Goodwin L."/>
            <person name="Han C."/>
            <person name="Tapia R."/>
            <person name="Saunders E."/>
            <person name="Schmutz J."/>
            <person name="Brettin T."/>
            <person name="Larimer F."/>
            <person name="Land M."/>
            <person name="Hauser L."/>
            <person name="Spring S."/>
            <person name="Rohde M."/>
            <person name="Kyrpides N.C."/>
            <person name="Ivanova N."/>
            <person name="Goker M."/>
            <person name="Beller H.R."/>
            <person name="Klenk H.P."/>
            <person name="Woyke T."/>
        </authorList>
    </citation>
    <scope>NUCLEOTIDE SEQUENCE [LARGE SCALE GENOMIC DNA]</scope>
    <source>
        <strain evidence="2">DSM 9187 / TA4</strain>
    </source>
</reference>
<name>C4LDQ3_TOLAT</name>
<keyword evidence="2" id="KW-1185">Reference proteome</keyword>
<proteinExistence type="predicted"/>
<gene>
    <name evidence="1" type="ordered locus">Tola_3075</name>
</gene>
<dbReference type="Proteomes" id="UP000009073">
    <property type="component" value="Chromosome"/>
</dbReference>